<gene>
    <name evidence="2" type="ORF">CCR75_009624</name>
</gene>
<evidence type="ECO:0000256" key="1">
    <source>
        <dbReference type="SAM" id="SignalP"/>
    </source>
</evidence>
<dbReference type="AlphaFoldDB" id="A0A976FMM9"/>
<organism evidence="2 3">
    <name type="scientific">Bremia lactucae</name>
    <name type="common">Lettuce downy mildew</name>
    <dbReference type="NCBI Taxonomy" id="4779"/>
    <lineage>
        <taxon>Eukaryota</taxon>
        <taxon>Sar</taxon>
        <taxon>Stramenopiles</taxon>
        <taxon>Oomycota</taxon>
        <taxon>Peronosporomycetes</taxon>
        <taxon>Peronosporales</taxon>
        <taxon>Peronosporaceae</taxon>
        <taxon>Bremia</taxon>
    </lineage>
</organism>
<evidence type="ECO:0000313" key="3">
    <source>
        <dbReference type="Proteomes" id="UP000294530"/>
    </source>
</evidence>
<proteinExistence type="predicted"/>
<name>A0A976FMM9_BRELC</name>
<dbReference type="KEGG" id="blac:94353334"/>
<keyword evidence="3" id="KW-1185">Reference proteome</keyword>
<feature type="chain" id="PRO_5037494346" description="RxLR effector protein" evidence="1">
    <location>
        <begin position="27"/>
        <end position="451"/>
    </location>
</feature>
<dbReference type="Proteomes" id="UP000294530">
    <property type="component" value="Unassembled WGS sequence"/>
</dbReference>
<protein>
    <recommendedName>
        <fullName evidence="4">RxLR effector protein</fullName>
    </recommendedName>
</protein>
<dbReference type="RefSeq" id="XP_067819017.1">
    <property type="nucleotide sequence ID" value="XM_067967663.1"/>
</dbReference>
<dbReference type="GeneID" id="94353334"/>
<dbReference type="EMBL" id="SHOA02000016">
    <property type="protein sequence ID" value="TDH69518.1"/>
    <property type="molecule type" value="Genomic_DNA"/>
</dbReference>
<reference evidence="2 3" key="1">
    <citation type="journal article" date="2021" name="Genome Biol.">
        <title>AFLAP: assembly-free linkage analysis pipeline using k-mers from genome sequencing data.</title>
        <authorList>
            <person name="Fletcher K."/>
            <person name="Zhang L."/>
            <person name="Gil J."/>
            <person name="Han R."/>
            <person name="Cavanaugh K."/>
            <person name="Michelmore R."/>
        </authorList>
    </citation>
    <scope>NUCLEOTIDE SEQUENCE [LARGE SCALE GENOMIC DNA]</scope>
    <source>
        <strain evidence="2 3">SF5</strain>
    </source>
</reference>
<keyword evidence="1" id="KW-0732">Signal</keyword>
<sequence>MVRVYVAALTAFLAFSASATVQLTLASDPPVNGTGRDAPASRSLQGFATINEKTEERDVMEIIKASARAIKSHLSRPNVDIQASSVRGLEIPLDEILNLNRKELHQLIKRLKKSNKYPVSLYEQLVLKHGALNVENAMRIAKSGKNDADVMKYLLEEEKAYRKNWAKAGTIYARELKIQEDGVKVFETNKISVLQAYLARISPGQSKVSQDQKLIEVLSAEYGGEKFLALHVVQASSLGLETFSLKLALVSKWEKYDVPLDYVWSYFCRDVNAPTTEEVEMFSQFYGYAFVLSSKGKLSFETTESIESSLLKIYKDSASDVAFDMLIQIRLARRFQIPKSFTKLFAKPSDFPLDKFLFVWRKTYLKNSRQDFFREDFIEDLRKIFPDDRSIARAIVKGGQDNRDNDEFATVFMELEKELYAKWDILPGKFKMGDQLDDLIKRHYYSWPAWK</sequence>
<feature type="signal peptide" evidence="1">
    <location>
        <begin position="1"/>
        <end position="26"/>
    </location>
</feature>
<evidence type="ECO:0008006" key="4">
    <source>
        <dbReference type="Google" id="ProtNLM"/>
    </source>
</evidence>
<evidence type="ECO:0000313" key="2">
    <source>
        <dbReference type="EMBL" id="TDH69518.1"/>
    </source>
</evidence>
<accession>A0A976FMM9</accession>
<comment type="caution">
    <text evidence="2">The sequence shown here is derived from an EMBL/GenBank/DDBJ whole genome shotgun (WGS) entry which is preliminary data.</text>
</comment>